<comment type="caution">
    <text evidence="2">The sequence shown here is derived from an EMBL/GenBank/DDBJ whole genome shotgun (WGS) entry which is preliminary data.</text>
</comment>
<sequence length="82" mass="9266">MVQYSRSETRITEASFSALKQKVKKSTDETSGNILSLVMDEMAIRQHVEWDGKKYHGFIDVGTELDDPLPVAKEALTFMEVS</sequence>
<dbReference type="EMBL" id="JAHLQT010026502">
    <property type="protein sequence ID" value="KAG7162936.1"/>
    <property type="molecule type" value="Genomic_DNA"/>
</dbReference>
<feature type="domain" description="Transposable element P transposase-like RNase H" evidence="1">
    <location>
        <begin position="11"/>
        <end position="82"/>
    </location>
</feature>
<evidence type="ECO:0000259" key="1">
    <source>
        <dbReference type="Pfam" id="PF21787"/>
    </source>
</evidence>
<name>A0A8J5MTJ2_HOMAM</name>
<dbReference type="Pfam" id="PF21787">
    <property type="entry name" value="TNP-like_RNaseH_N"/>
    <property type="match status" value="1"/>
</dbReference>
<dbReference type="AlphaFoldDB" id="A0A8J5MTJ2"/>
<proteinExistence type="predicted"/>
<dbReference type="Proteomes" id="UP000747542">
    <property type="component" value="Unassembled WGS sequence"/>
</dbReference>
<reference evidence="2" key="1">
    <citation type="journal article" date="2021" name="Sci. Adv.">
        <title>The American lobster genome reveals insights on longevity, neural, and immune adaptations.</title>
        <authorList>
            <person name="Polinski J.M."/>
            <person name="Zimin A.V."/>
            <person name="Clark K.F."/>
            <person name="Kohn A.B."/>
            <person name="Sadowski N."/>
            <person name="Timp W."/>
            <person name="Ptitsyn A."/>
            <person name="Khanna P."/>
            <person name="Romanova D.Y."/>
            <person name="Williams P."/>
            <person name="Greenwood S.J."/>
            <person name="Moroz L.L."/>
            <person name="Walt D.R."/>
            <person name="Bodnar A.G."/>
        </authorList>
    </citation>
    <scope>NUCLEOTIDE SEQUENCE</scope>
    <source>
        <strain evidence="2">GMGI-L3</strain>
    </source>
</reference>
<evidence type="ECO:0000313" key="2">
    <source>
        <dbReference type="EMBL" id="KAG7162936.1"/>
    </source>
</evidence>
<evidence type="ECO:0000313" key="3">
    <source>
        <dbReference type="Proteomes" id="UP000747542"/>
    </source>
</evidence>
<dbReference type="InterPro" id="IPR048365">
    <property type="entry name" value="TNP-like_RNaseH_N"/>
</dbReference>
<gene>
    <name evidence="2" type="primary">THAP9-L2</name>
    <name evidence="2" type="ORF">Hamer_G001961</name>
</gene>
<keyword evidence="3" id="KW-1185">Reference proteome</keyword>
<accession>A0A8J5MTJ2</accession>
<organism evidence="2 3">
    <name type="scientific">Homarus americanus</name>
    <name type="common">American lobster</name>
    <dbReference type="NCBI Taxonomy" id="6706"/>
    <lineage>
        <taxon>Eukaryota</taxon>
        <taxon>Metazoa</taxon>
        <taxon>Ecdysozoa</taxon>
        <taxon>Arthropoda</taxon>
        <taxon>Crustacea</taxon>
        <taxon>Multicrustacea</taxon>
        <taxon>Malacostraca</taxon>
        <taxon>Eumalacostraca</taxon>
        <taxon>Eucarida</taxon>
        <taxon>Decapoda</taxon>
        <taxon>Pleocyemata</taxon>
        <taxon>Astacidea</taxon>
        <taxon>Nephropoidea</taxon>
        <taxon>Nephropidae</taxon>
        <taxon>Homarus</taxon>
    </lineage>
</organism>
<protein>
    <submittedName>
        <fullName evidence="2">Putative DNA transposase THAP9-like 2</fullName>
    </submittedName>
</protein>